<evidence type="ECO:0000313" key="1">
    <source>
        <dbReference type="EMBL" id="KIN06485.1"/>
    </source>
</evidence>
<dbReference type="HOGENOM" id="CLU_020844_6_0_1"/>
<dbReference type="Gene3D" id="3.30.470.10">
    <property type="match status" value="1"/>
</dbReference>
<keyword evidence="2" id="KW-1185">Reference proteome</keyword>
<dbReference type="InterPro" id="IPR036038">
    <property type="entry name" value="Aminotransferase-like"/>
</dbReference>
<accession>A0A0C3HTY9</accession>
<dbReference type="GO" id="GO:0003824">
    <property type="term" value="F:catalytic activity"/>
    <property type="evidence" value="ECO:0007669"/>
    <property type="project" value="InterPro"/>
</dbReference>
<dbReference type="InterPro" id="IPR001544">
    <property type="entry name" value="Aminotrans_IV"/>
</dbReference>
<dbReference type="EMBL" id="KN832871">
    <property type="protein sequence ID" value="KIN06485.1"/>
    <property type="molecule type" value="Genomic_DNA"/>
</dbReference>
<reference evidence="1 2" key="1">
    <citation type="submission" date="2014-04" db="EMBL/GenBank/DDBJ databases">
        <authorList>
            <consortium name="DOE Joint Genome Institute"/>
            <person name="Kuo A."/>
            <person name="Martino E."/>
            <person name="Perotto S."/>
            <person name="Kohler A."/>
            <person name="Nagy L.G."/>
            <person name="Floudas D."/>
            <person name="Copeland A."/>
            <person name="Barry K.W."/>
            <person name="Cichocki N."/>
            <person name="Veneault-Fourrey C."/>
            <person name="LaButti K."/>
            <person name="Lindquist E.A."/>
            <person name="Lipzen A."/>
            <person name="Lundell T."/>
            <person name="Morin E."/>
            <person name="Murat C."/>
            <person name="Sun H."/>
            <person name="Tunlid A."/>
            <person name="Henrissat B."/>
            <person name="Grigoriev I.V."/>
            <person name="Hibbett D.S."/>
            <person name="Martin F."/>
            <person name="Nordberg H.P."/>
            <person name="Cantor M.N."/>
            <person name="Hua S.X."/>
        </authorList>
    </citation>
    <scope>NUCLEOTIDE SEQUENCE [LARGE SCALE GENOMIC DNA]</scope>
    <source>
        <strain evidence="1 2">Zn</strain>
    </source>
</reference>
<dbReference type="InterPro" id="IPR043131">
    <property type="entry name" value="BCAT-like_N"/>
</dbReference>
<dbReference type="OrthoDB" id="5288718at2759"/>
<dbReference type="Gene3D" id="3.20.10.10">
    <property type="entry name" value="D-amino Acid Aminotransferase, subunit A, domain 2"/>
    <property type="match status" value="1"/>
</dbReference>
<dbReference type="InterPro" id="IPR043132">
    <property type="entry name" value="BCAT-like_C"/>
</dbReference>
<dbReference type="SUPFAM" id="SSF56752">
    <property type="entry name" value="D-aminoacid aminotransferase-like PLP-dependent enzymes"/>
    <property type="match status" value="1"/>
</dbReference>
<reference evidence="2" key="2">
    <citation type="submission" date="2015-01" db="EMBL/GenBank/DDBJ databases">
        <title>Evolutionary Origins and Diversification of the Mycorrhizal Mutualists.</title>
        <authorList>
            <consortium name="DOE Joint Genome Institute"/>
            <consortium name="Mycorrhizal Genomics Consortium"/>
            <person name="Kohler A."/>
            <person name="Kuo A."/>
            <person name="Nagy L.G."/>
            <person name="Floudas D."/>
            <person name="Copeland A."/>
            <person name="Barry K.W."/>
            <person name="Cichocki N."/>
            <person name="Veneault-Fourrey C."/>
            <person name="LaButti K."/>
            <person name="Lindquist E.A."/>
            <person name="Lipzen A."/>
            <person name="Lundell T."/>
            <person name="Morin E."/>
            <person name="Murat C."/>
            <person name="Riley R."/>
            <person name="Ohm R."/>
            <person name="Sun H."/>
            <person name="Tunlid A."/>
            <person name="Henrissat B."/>
            <person name="Grigoriev I.V."/>
            <person name="Hibbett D.S."/>
            <person name="Martin F."/>
        </authorList>
    </citation>
    <scope>NUCLEOTIDE SEQUENCE [LARGE SCALE GENOMIC DNA]</scope>
    <source>
        <strain evidence="2">Zn</strain>
    </source>
</reference>
<gene>
    <name evidence="1" type="ORF">OIDMADRAFT_142048</name>
</gene>
<evidence type="ECO:0008006" key="3">
    <source>
        <dbReference type="Google" id="ProtNLM"/>
    </source>
</evidence>
<dbReference type="STRING" id="913774.A0A0C3HTY9"/>
<dbReference type="InParanoid" id="A0A0C3HTY9"/>
<organism evidence="1 2">
    <name type="scientific">Oidiodendron maius (strain Zn)</name>
    <dbReference type="NCBI Taxonomy" id="913774"/>
    <lineage>
        <taxon>Eukaryota</taxon>
        <taxon>Fungi</taxon>
        <taxon>Dikarya</taxon>
        <taxon>Ascomycota</taxon>
        <taxon>Pezizomycotina</taxon>
        <taxon>Leotiomycetes</taxon>
        <taxon>Leotiomycetes incertae sedis</taxon>
        <taxon>Myxotrichaceae</taxon>
        <taxon>Oidiodendron</taxon>
    </lineage>
</organism>
<protein>
    <recommendedName>
        <fullName evidence="3">Aminodeoxychorismate lyase</fullName>
    </recommendedName>
</protein>
<dbReference type="Pfam" id="PF01063">
    <property type="entry name" value="Aminotran_4"/>
    <property type="match status" value="1"/>
</dbReference>
<name>A0A0C3HTY9_OIDMZ</name>
<sequence>MATGFQLFSSLRYDPLLDPLVVNTEAWDGDRPSGSSFYLLPYHRDRMLQAAEHFGWNTAASRISGPAGLTRLVSKLSEAVDFQSSKPLRIRVLLDQDGTIAIESTQVHATTSKEALFPDRLAPPLLEESGRLTGEMPRIRDGDGDPEMEEPWVVLLDPSGTEPSSETTYKTTSRSMYMDARKRTDIKTFDEKKEVLLVSNRDREIMEGSLTSVYFWRNGRWTTPPVSSGGQMGTTRRWALEKGLCVEGVITADSLVNGEECWISNGVRGFNRGIIKLS</sequence>
<proteinExistence type="predicted"/>
<dbReference type="Proteomes" id="UP000054321">
    <property type="component" value="Unassembled WGS sequence"/>
</dbReference>
<evidence type="ECO:0000313" key="2">
    <source>
        <dbReference type="Proteomes" id="UP000054321"/>
    </source>
</evidence>
<dbReference type="AlphaFoldDB" id="A0A0C3HTY9"/>